<evidence type="ECO:0000313" key="2">
    <source>
        <dbReference type="Proteomes" id="UP000178885"/>
    </source>
</evidence>
<evidence type="ECO:0000313" key="1">
    <source>
        <dbReference type="EMBL" id="OGI48376.1"/>
    </source>
</evidence>
<dbReference type="EMBL" id="MFSU01000029">
    <property type="protein sequence ID" value="OGI48376.1"/>
    <property type="molecule type" value="Genomic_DNA"/>
</dbReference>
<organism evidence="1 2">
    <name type="scientific">Candidatus Muproteobacteria bacterium RBG_16_65_34</name>
    <dbReference type="NCBI Taxonomy" id="1817760"/>
    <lineage>
        <taxon>Bacteria</taxon>
        <taxon>Pseudomonadati</taxon>
        <taxon>Pseudomonadota</taxon>
        <taxon>Candidatus Muproteobacteria</taxon>
    </lineage>
</organism>
<dbReference type="AlphaFoldDB" id="A0A1F6TTH8"/>
<protein>
    <submittedName>
        <fullName evidence="1">Uncharacterized protein</fullName>
    </submittedName>
</protein>
<dbReference type="Proteomes" id="UP000178885">
    <property type="component" value="Unassembled WGS sequence"/>
</dbReference>
<accession>A0A1F6TTH8</accession>
<sequence>MSVLPRLRRRSIWRFCENARRNLSLALKPGVTFATGGEADGLGAGKFNYPIKRRLTADERK</sequence>
<reference evidence="1 2" key="1">
    <citation type="journal article" date="2016" name="Nat. Commun.">
        <title>Thousands of microbial genomes shed light on interconnected biogeochemical processes in an aquifer system.</title>
        <authorList>
            <person name="Anantharaman K."/>
            <person name="Brown C.T."/>
            <person name="Hug L.A."/>
            <person name="Sharon I."/>
            <person name="Castelle C.J."/>
            <person name="Probst A.J."/>
            <person name="Thomas B.C."/>
            <person name="Singh A."/>
            <person name="Wilkins M.J."/>
            <person name="Karaoz U."/>
            <person name="Brodie E.L."/>
            <person name="Williams K.H."/>
            <person name="Hubbard S.S."/>
            <person name="Banfield J.F."/>
        </authorList>
    </citation>
    <scope>NUCLEOTIDE SEQUENCE [LARGE SCALE GENOMIC DNA]</scope>
</reference>
<comment type="caution">
    <text evidence="1">The sequence shown here is derived from an EMBL/GenBank/DDBJ whole genome shotgun (WGS) entry which is preliminary data.</text>
</comment>
<gene>
    <name evidence="1" type="ORF">A2151_04065</name>
</gene>
<name>A0A1F6TTH8_9PROT</name>
<proteinExistence type="predicted"/>